<name>A0ACC2NI45_9HYME</name>
<reference evidence="1" key="1">
    <citation type="submission" date="2023-04" db="EMBL/GenBank/DDBJ databases">
        <title>A chromosome-level genome assembly of the parasitoid wasp Eretmocerus hayati.</title>
        <authorList>
            <person name="Zhong Y."/>
            <person name="Liu S."/>
            <person name="Liu Y."/>
        </authorList>
    </citation>
    <scope>NUCLEOTIDE SEQUENCE</scope>
    <source>
        <strain evidence="1">ZJU_SS_LIU_2023</strain>
    </source>
</reference>
<sequence length="146" mass="16822">MAECLGSNLILELILTNGKVCATVPRSEQDGTQQHSSRRRRNGYSAGSYYQIAGGHGGAQGGDVRKDGEAHRRDKEKDQRHEELLNRVRALEENNQASGAGIQERVKTPSQTDEEWTAIERRLEEDERRERRNDLMKQNWRWKHIN</sequence>
<comment type="caution">
    <text evidence="1">The sequence shown here is derived from an EMBL/GenBank/DDBJ whole genome shotgun (WGS) entry which is preliminary data.</text>
</comment>
<evidence type="ECO:0000313" key="2">
    <source>
        <dbReference type="Proteomes" id="UP001239111"/>
    </source>
</evidence>
<dbReference type="Proteomes" id="UP001239111">
    <property type="component" value="Chromosome 3"/>
</dbReference>
<evidence type="ECO:0000313" key="1">
    <source>
        <dbReference type="EMBL" id="KAJ8670838.1"/>
    </source>
</evidence>
<proteinExistence type="predicted"/>
<protein>
    <submittedName>
        <fullName evidence="1">Uncharacterized protein</fullName>
    </submittedName>
</protein>
<organism evidence="1 2">
    <name type="scientific">Eretmocerus hayati</name>
    <dbReference type="NCBI Taxonomy" id="131215"/>
    <lineage>
        <taxon>Eukaryota</taxon>
        <taxon>Metazoa</taxon>
        <taxon>Ecdysozoa</taxon>
        <taxon>Arthropoda</taxon>
        <taxon>Hexapoda</taxon>
        <taxon>Insecta</taxon>
        <taxon>Pterygota</taxon>
        <taxon>Neoptera</taxon>
        <taxon>Endopterygota</taxon>
        <taxon>Hymenoptera</taxon>
        <taxon>Apocrita</taxon>
        <taxon>Proctotrupomorpha</taxon>
        <taxon>Chalcidoidea</taxon>
        <taxon>Aphelinidae</taxon>
        <taxon>Aphelininae</taxon>
        <taxon>Eretmocerus</taxon>
    </lineage>
</organism>
<gene>
    <name evidence="1" type="ORF">QAD02_002097</name>
</gene>
<keyword evidence="2" id="KW-1185">Reference proteome</keyword>
<accession>A0ACC2NI45</accession>
<dbReference type="EMBL" id="CM056743">
    <property type="protein sequence ID" value="KAJ8670838.1"/>
    <property type="molecule type" value="Genomic_DNA"/>
</dbReference>